<evidence type="ECO:0000256" key="1">
    <source>
        <dbReference type="SAM" id="SignalP"/>
    </source>
</evidence>
<organism evidence="2 3">
    <name type="scientific">Aureobasidium melanogenum</name>
    <name type="common">Aureobasidium pullulans var. melanogenum</name>
    <dbReference type="NCBI Taxonomy" id="46634"/>
    <lineage>
        <taxon>Eukaryota</taxon>
        <taxon>Fungi</taxon>
        <taxon>Dikarya</taxon>
        <taxon>Ascomycota</taxon>
        <taxon>Pezizomycotina</taxon>
        <taxon>Dothideomycetes</taxon>
        <taxon>Dothideomycetidae</taxon>
        <taxon>Dothideales</taxon>
        <taxon>Saccotheciaceae</taxon>
        <taxon>Aureobasidium</taxon>
    </lineage>
</organism>
<reference evidence="2" key="2">
    <citation type="submission" date="2021-08" db="EMBL/GenBank/DDBJ databases">
        <authorList>
            <person name="Gostincar C."/>
            <person name="Sun X."/>
            <person name="Song Z."/>
            <person name="Gunde-Cimerman N."/>
        </authorList>
    </citation>
    <scope>NUCLEOTIDE SEQUENCE</scope>
    <source>
        <strain evidence="2">EXF-9298</strain>
    </source>
</reference>
<sequence>MHFTAFLPVMAFGAALVQAVPADDLVARGAVCVDSDMARVRAAESAPYTFCNNWINAATHTTSPISGLTMKRVSAACQCIVSEAKKAAASSSKASALSVASVSKAS</sequence>
<accession>A0A9P8FID4</accession>
<reference evidence="2" key="1">
    <citation type="journal article" date="2021" name="J Fungi (Basel)">
        <title>Virulence traits and population genomics of the black yeast Aureobasidium melanogenum.</title>
        <authorList>
            <person name="Cernosa A."/>
            <person name="Sun X."/>
            <person name="Gostincar C."/>
            <person name="Fang C."/>
            <person name="Gunde-Cimerman N."/>
            <person name="Song Z."/>
        </authorList>
    </citation>
    <scope>NUCLEOTIDE SEQUENCE</scope>
    <source>
        <strain evidence="2">EXF-9298</strain>
    </source>
</reference>
<evidence type="ECO:0000313" key="3">
    <source>
        <dbReference type="Proteomes" id="UP000729357"/>
    </source>
</evidence>
<feature type="chain" id="PRO_5040227256" evidence="1">
    <location>
        <begin position="20"/>
        <end position="106"/>
    </location>
</feature>
<protein>
    <submittedName>
        <fullName evidence="2">Uncharacterized protein</fullName>
    </submittedName>
</protein>
<proteinExistence type="predicted"/>
<name>A0A9P8FID4_AURME</name>
<comment type="caution">
    <text evidence="2">The sequence shown here is derived from an EMBL/GenBank/DDBJ whole genome shotgun (WGS) entry which is preliminary data.</text>
</comment>
<evidence type="ECO:0000313" key="2">
    <source>
        <dbReference type="EMBL" id="KAG9972356.1"/>
    </source>
</evidence>
<keyword evidence="3" id="KW-1185">Reference proteome</keyword>
<gene>
    <name evidence="2" type="ORF">KCU98_g13300</name>
</gene>
<keyword evidence="1" id="KW-0732">Signal</keyword>
<dbReference type="EMBL" id="JAHFXS010002425">
    <property type="protein sequence ID" value="KAG9972356.1"/>
    <property type="molecule type" value="Genomic_DNA"/>
</dbReference>
<dbReference type="Proteomes" id="UP000729357">
    <property type="component" value="Unassembled WGS sequence"/>
</dbReference>
<dbReference type="AlphaFoldDB" id="A0A9P8FID4"/>
<feature type="non-terminal residue" evidence="2">
    <location>
        <position position="106"/>
    </location>
</feature>
<feature type="signal peptide" evidence="1">
    <location>
        <begin position="1"/>
        <end position="19"/>
    </location>
</feature>